<keyword evidence="5" id="KW-0274">FAD</keyword>
<comment type="caution">
    <text evidence="18">The sequence shown here is derived from an EMBL/GenBank/DDBJ whole genome shotgun (WGS) entry which is preliminary data.</text>
</comment>
<dbReference type="PROSITE" id="PS50206">
    <property type="entry name" value="RHODANESE_3"/>
    <property type="match status" value="1"/>
</dbReference>
<dbReference type="EC" id="5.3.3.1" evidence="11"/>
<evidence type="ECO:0000256" key="10">
    <source>
        <dbReference type="ARBA" id="ARBA00023235"/>
    </source>
</evidence>
<evidence type="ECO:0000256" key="9">
    <source>
        <dbReference type="ARBA" id="ARBA00023221"/>
    </source>
</evidence>
<evidence type="ECO:0000259" key="17">
    <source>
        <dbReference type="PROSITE" id="PS50206"/>
    </source>
</evidence>
<dbReference type="Pfam" id="PF00732">
    <property type="entry name" value="GMC_oxred_N"/>
    <property type="match status" value="1"/>
</dbReference>
<feature type="domain" description="Rhodanese" evidence="17">
    <location>
        <begin position="44"/>
        <end position="78"/>
    </location>
</feature>
<keyword evidence="8" id="KW-1207">Sterol metabolism</keyword>
<evidence type="ECO:0000256" key="14">
    <source>
        <dbReference type="ARBA" id="ARBA00049744"/>
    </source>
</evidence>
<evidence type="ECO:0000256" key="16">
    <source>
        <dbReference type="SAM" id="MobiDB-lite"/>
    </source>
</evidence>
<keyword evidence="7" id="KW-0443">Lipid metabolism</keyword>
<evidence type="ECO:0000256" key="1">
    <source>
        <dbReference type="ARBA" id="ARBA00001974"/>
    </source>
</evidence>
<dbReference type="Proteomes" id="UP001589748">
    <property type="component" value="Unassembled WGS sequence"/>
</dbReference>
<keyword evidence="19" id="KW-1185">Reference proteome</keyword>
<reference evidence="18 19" key="1">
    <citation type="submission" date="2024-09" db="EMBL/GenBank/DDBJ databases">
        <authorList>
            <person name="Sun Q."/>
            <person name="Mori K."/>
        </authorList>
    </citation>
    <scope>NUCLEOTIDE SEQUENCE [LARGE SCALE GENOMIC DNA]</scope>
    <source>
        <strain evidence="18 19">TISTR 1856</strain>
    </source>
</reference>
<comment type="cofactor">
    <cofactor evidence="1">
        <name>FAD</name>
        <dbReference type="ChEBI" id="CHEBI:57692"/>
    </cofactor>
</comment>
<dbReference type="PANTHER" id="PTHR47470:SF1">
    <property type="entry name" value="FAD-DEPENDENT OXIDOREDUCTASE 2 FAD BINDING DOMAIN-CONTAINING PROTEIN"/>
    <property type="match status" value="1"/>
</dbReference>
<evidence type="ECO:0000256" key="11">
    <source>
        <dbReference type="ARBA" id="ARBA00038856"/>
    </source>
</evidence>
<dbReference type="PANTHER" id="PTHR47470">
    <property type="entry name" value="CHOLESTEROL OXIDASE"/>
    <property type="match status" value="1"/>
</dbReference>
<organism evidence="18 19">
    <name type="scientific">Kineococcus gynurae</name>
    <dbReference type="NCBI Taxonomy" id="452979"/>
    <lineage>
        <taxon>Bacteria</taxon>
        <taxon>Bacillati</taxon>
        <taxon>Actinomycetota</taxon>
        <taxon>Actinomycetes</taxon>
        <taxon>Kineosporiales</taxon>
        <taxon>Kineosporiaceae</taxon>
        <taxon>Kineococcus</taxon>
    </lineage>
</organism>
<gene>
    <name evidence="18" type="ORF">ACFFVI_05190</name>
</gene>
<dbReference type="Pfam" id="PF05199">
    <property type="entry name" value="GMC_oxred_C"/>
    <property type="match status" value="1"/>
</dbReference>
<evidence type="ECO:0000256" key="2">
    <source>
        <dbReference type="ARBA" id="ARBA00010790"/>
    </source>
</evidence>
<dbReference type="InterPro" id="IPR052542">
    <property type="entry name" value="Cholesterol_Oxidase"/>
</dbReference>
<evidence type="ECO:0000256" key="5">
    <source>
        <dbReference type="ARBA" id="ARBA00022827"/>
    </source>
</evidence>
<proteinExistence type="inferred from homology"/>
<evidence type="ECO:0000313" key="18">
    <source>
        <dbReference type="EMBL" id="MFB9376354.1"/>
    </source>
</evidence>
<dbReference type="EC" id="1.1.3.6" evidence="13"/>
<feature type="compositionally biased region" description="Low complexity" evidence="16">
    <location>
        <begin position="8"/>
        <end position="24"/>
    </location>
</feature>
<comment type="similarity">
    <text evidence="2">Belongs to the GMC oxidoreductase family.</text>
</comment>
<evidence type="ECO:0000256" key="6">
    <source>
        <dbReference type="ARBA" id="ARBA00023002"/>
    </source>
</evidence>
<dbReference type="InterPro" id="IPR036188">
    <property type="entry name" value="FAD/NAD-bd_sf"/>
</dbReference>
<evidence type="ECO:0000313" key="19">
    <source>
        <dbReference type="Proteomes" id="UP001589748"/>
    </source>
</evidence>
<dbReference type="Gene3D" id="3.50.50.60">
    <property type="entry name" value="FAD/NAD(P)-binding domain"/>
    <property type="match status" value="3"/>
</dbReference>
<evidence type="ECO:0000256" key="7">
    <source>
        <dbReference type="ARBA" id="ARBA00023098"/>
    </source>
</evidence>
<dbReference type="InterPro" id="IPR003953">
    <property type="entry name" value="FAD-dep_OxRdtase_2_FAD-bd"/>
</dbReference>
<dbReference type="InterPro" id="IPR001763">
    <property type="entry name" value="Rhodanese-like_dom"/>
</dbReference>
<dbReference type="SUPFAM" id="SSF51905">
    <property type="entry name" value="FAD/NAD(P)-binding domain"/>
    <property type="match status" value="1"/>
</dbReference>
<sequence>MHVPRSGSAAASPAPSSAPSSAPSPLDPDDDLPADAEVDALVVGSGFGAAVAALRLAEAGHSVAVLERGFAYPPGDFPRAPHEFGRNLWDPSEGLLGLFDVWSFRRMDAVVASGLGGGSLVYANVLLELEEEFFTTGAGRDWPVGAGELAPGYRRAREMLGGTPFPYGTAPAPTGPILKVHAMQRAAARLGTTALTPDLAVSFGEGRGRPLPVDPWNVHGIPRRSCTLCGECDVGCNQGSKNSLDHTYLSRAREHGARLLTGHEVRRLDRDGGRWRVGYVRRRRGADDGSGAPTPADPGRTAGSVRARIVVLGAGSLGSTYLLLANRCGLPGLSARLGHGFSGNGDFLGFLTSRDPGFRASRGPVITSAIPVRGPAGDGGPGAEFWVQDGGFPGFLDWIAENALPLRPAARLVRLFASRRWQDLRGVRPAQVSGQLARLLGPGQRAAGILPLLTMGRDTPSGRLGLRDGYLDLDWSPAQSREYFAEVRRTLRRLAVAIDAEYHDSISTFLSRSVTVHPLGGCGMGRDPGTGVVDERGEVFGHPGLFVADGAVLPGPVGPNPSLTIAALAELFSGRMRERLATSPAVAA</sequence>
<dbReference type="InterPro" id="IPR000172">
    <property type="entry name" value="GMC_OxRdtase_N"/>
</dbReference>
<evidence type="ECO:0000256" key="3">
    <source>
        <dbReference type="ARBA" id="ARBA00022548"/>
    </source>
</evidence>
<comment type="pathway">
    <text evidence="12">Steroid metabolism; cholesterol degradation.</text>
</comment>
<keyword evidence="9" id="KW-0753">Steroid metabolism</keyword>
<evidence type="ECO:0000256" key="12">
    <source>
        <dbReference type="ARBA" id="ARBA00049645"/>
    </source>
</evidence>
<keyword evidence="10" id="KW-0413">Isomerase</keyword>
<name>A0ABV5LQK0_9ACTN</name>
<feature type="region of interest" description="Disordered" evidence="16">
    <location>
        <begin position="1"/>
        <end position="33"/>
    </location>
</feature>
<evidence type="ECO:0000256" key="13">
    <source>
        <dbReference type="ARBA" id="ARBA00049723"/>
    </source>
</evidence>
<dbReference type="EMBL" id="JBHMDM010000003">
    <property type="protein sequence ID" value="MFB9376354.1"/>
    <property type="molecule type" value="Genomic_DNA"/>
</dbReference>
<dbReference type="InterPro" id="IPR007867">
    <property type="entry name" value="GMC_OxRtase_C"/>
</dbReference>
<protein>
    <recommendedName>
        <fullName evidence="14">Cholesterol oxidase</fullName>
        <ecNumber evidence="13">1.1.3.6</ecNumber>
        <ecNumber evidence="11">5.3.3.1</ecNumber>
    </recommendedName>
    <alternativeName>
        <fullName evidence="15">Cholesterol isomerase</fullName>
    </alternativeName>
</protein>
<accession>A0ABV5LQK0</accession>
<evidence type="ECO:0000256" key="15">
    <source>
        <dbReference type="ARBA" id="ARBA00049778"/>
    </source>
</evidence>
<keyword evidence="6" id="KW-0560">Oxidoreductase</keyword>
<dbReference type="RefSeq" id="WP_380138478.1">
    <property type="nucleotide sequence ID" value="NZ_JBHLUI010000009.1"/>
</dbReference>
<dbReference type="Pfam" id="PF00890">
    <property type="entry name" value="FAD_binding_2"/>
    <property type="match status" value="1"/>
</dbReference>
<evidence type="ECO:0000256" key="8">
    <source>
        <dbReference type="ARBA" id="ARBA00023166"/>
    </source>
</evidence>
<evidence type="ECO:0000256" key="4">
    <source>
        <dbReference type="ARBA" id="ARBA00022630"/>
    </source>
</evidence>
<keyword evidence="4" id="KW-0285">Flavoprotein</keyword>
<keyword evidence="3" id="KW-0153">Cholesterol metabolism</keyword>